<dbReference type="eggNOG" id="COG3030">
    <property type="taxonomic scope" value="Bacteria"/>
</dbReference>
<evidence type="ECO:0000313" key="4">
    <source>
        <dbReference type="Proteomes" id="UP000010809"/>
    </source>
</evidence>
<dbReference type="HOGENOM" id="CLU_085083_0_2_6"/>
<feature type="region of interest" description="Disordered" evidence="1">
    <location>
        <begin position="134"/>
        <end position="161"/>
    </location>
</feature>
<dbReference type="Proteomes" id="UP000010809">
    <property type="component" value="Chromosome"/>
</dbReference>
<proteinExistence type="predicted"/>
<evidence type="ECO:0000256" key="2">
    <source>
        <dbReference type="SAM" id="Phobius"/>
    </source>
</evidence>
<protein>
    <submittedName>
        <fullName evidence="3">FxsA</fullName>
    </submittedName>
</protein>
<keyword evidence="4" id="KW-1185">Reference proteome</keyword>
<dbReference type="KEGG" id="tni:TVNIR_0482"/>
<accession>L0DRH0</accession>
<feature type="transmembrane region" description="Helical" evidence="2">
    <location>
        <begin position="39"/>
        <end position="61"/>
    </location>
</feature>
<keyword evidence="2" id="KW-1133">Transmembrane helix</keyword>
<feature type="compositionally biased region" description="Basic and acidic residues" evidence="1">
    <location>
        <begin position="142"/>
        <end position="161"/>
    </location>
</feature>
<dbReference type="EMBL" id="CP003989">
    <property type="protein sequence ID" value="AGA32184.1"/>
    <property type="molecule type" value="Genomic_DNA"/>
</dbReference>
<keyword evidence="2" id="KW-0472">Membrane</keyword>
<dbReference type="OrthoDB" id="9792788at2"/>
<dbReference type="AlphaFoldDB" id="L0DRH0"/>
<dbReference type="InterPro" id="IPR007313">
    <property type="entry name" value="FxsA"/>
</dbReference>
<evidence type="ECO:0000313" key="3">
    <source>
        <dbReference type="EMBL" id="AGA32184.1"/>
    </source>
</evidence>
<reference evidence="3" key="1">
    <citation type="submission" date="2015-12" db="EMBL/GenBank/DDBJ databases">
        <authorList>
            <person name="Tikhonova T.V."/>
            <person name="Pavlov A.R."/>
            <person name="Beletsky A.V."/>
            <person name="Mardanov A.V."/>
            <person name="Sorokin D.Y."/>
            <person name="Ravin N.V."/>
            <person name="Popov V.O."/>
        </authorList>
    </citation>
    <scope>NUCLEOTIDE SEQUENCE</scope>
    <source>
        <strain evidence="3">DSM 14787</strain>
    </source>
</reference>
<dbReference type="PANTHER" id="PTHR35335:SF1">
    <property type="entry name" value="UPF0716 PROTEIN FXSA"/>
    <property type="match status" value="1"/>
</dbReference>
<dbReference type="PANTHER" id="PTHR35335">
    <property type="entry name" value="UPF0716 PROTEIN FXSA"/>
    <property type="match status" value="1"/>
</dbReference>
<dbReference type="PATRIC" id="fig|1255043.3.peg.485"/>
<feature type="transmembrane region" description="Helical" evidence="2">
    <location>
        <begin position="12"/>
        <end position="33"/>
    </location>
</feature>
<organism evidence="3 4">
    <name type="scientific">Thioalkalivibrio nitratireducens (strain DSM 14787 / UNIQEM 213 / ALEN2)</name>
    <dbReference type="NCBI Taxonomy" id="1255043"/>
    <lineage>
        <taxon>Bacteria</taxon>
        <taxon>Pseudomonadati</taxon>
        <taxon>Pseudomonadota</taxon>
        <taxon>Gammaproteobacteria</taxon>
        <taxon>Chromatiales</taxon>
        <taxon>Ectothiorhodospiraceae</taxon>
        <taxon>Thioalkalivibrio</taxon>
    </lineage>
</organism>
<dbReference type="Pfam" id="PF04186">
    <property type="entry name" value="FxsA"/>
    <property type="match status" value="1"/>
</dbReference>
<sequence>MESAMVHPLLPLFLFLGAILLEIFGFAWVGGAVGALSTVALVVITAVIGLWIFRLQGVAHWQRMQGMLQRGELPARDLLEGWLLMLAAVLLLVPGFFSDAAGFLLLVPPLRTRVATWLLGRRGVWVAAARRAGPDAGDTIEGEYRRRQDDDTERLDDHRDR</sequence>
<evidence type="ECO:0000256" key="1">
    <source>
        <dbReference type="SAM" id="MobiDB-lite"/>
    </source>
</evidence>
<dbReference type="STRING" id="1255043.TVNIR_0482"/>
<feature type="transmembrane region" description="Helical" evidence="2">
    <location>
        <begin position="82"/>
        <end position="107"/>
    </location>
</feature>
<gene>
    <name evidence="3" type="primary">fxsA [H]</name>
    <name evidence="3" type="ordered locus">TVNIR_0482</name>
</gene>
<keyword evidence="2" id="KW-0812">Transmembrane</keyword>
<name>L0DRH0_THIND</name>
<dbReference type="GO" id="GO:0016020">
    <property type="term" value="C:membrane"/>
    <property type="evidence" value="ECO:0007669"/>
    <property type="project" value="InterPro"/>
</dbReference>
<dbReference type="NCBIfam" id="NF008528">
    <property type="entry name" value="PRK11463.1-2"/>
    <property type="match status" value="1"/>
</dbReference>